<dbReference type="PANTHER" id="PTHR42756:SF1">
    <property type="entry name" value="TRANSCRIPTIONAL REPRESSOR OF EMRAB OPERON"/>
    <property type="match status" value="1"/>
</dbReference>
<evidence type="ECO:0000256" key="2">
    <source>
        <dbReference type="ARBA" id="ARBA00023125"/>
    </source>
</evidence>
<dbReference type="OrthoDB" id="5419426at2"/>
<evidence type="ECO:0000313" key="5">
    <source>
        <dbReference type="EMBL" id="SFB01670.1"/>
    </source>
</evidence>
<organism evidence="5 6">
    <name type="scientific">Lentibacillus halodurans</name>
    <dbReference type="NCBI Taxonomy" id="237679"/>
    <lineage>
        <taxon>Bacteria</taxon>
        <taxon>Bacillati</taxon>
        <taxon>Bacillota</taxon>
        <taxon>Bacilli</taxon>
        <taxon>Bacillales</taxon>
        <taxon>Bacillaceae</taxon>
        <taxon>Lentibacillus</taxon>
    </lineage>
</organism>
<evidence type="ECO:0000256" key="3">
    <source>
        <dbReference type="ARBA" id="ARBA00023163"/>
    </source>
</evidence>
<dbReference type="SMART" id="SM00347">
    <property type="entry name" value="HTH_MARR"/>
    <property type="match status" value="1"/>
</dbReference>
<gene>
    <name evidence="5" type="ORF">SAMN04488072_105156</name>
</gene>
<dbReference type="GO" id="GO:0003700">
    <property type="term" value="F:DNA-binding transcription factor activity"/>
    <property type="evidence" value="ECO:0007669"/>
    <property type="project" value="InterPro"/>
</dbReference>
<accession>A0A1I0XMZ7</accession>
<evidence type="ECO:0000313" key="6">
    <source>
        <dbReference type="Proteomes" id="UP000198642"/>
    </source>
</evidence>
<dbReference type="GO" id="GO:0003677">
    <property type="term" value="F:DNA binding"/>
    <property type="evidence" value="ECO:0007669"/>
    <property type="project" value="UniProtKB-KW"/>
</dbReference>
<dbReference type="RefSeq" id="WP_090236165.1">
    <property type="nucleotide sequence ID" value="NZ_FOJW01000005.1"/>
</dbReference>
<dbReference type="InterPro" id="IPR036390">
    <property type="entry name" value="WH_DNA-bd_sf"/>
</dbReference>
<dbReference type="STRING" id="237679.SAMN04488072_105156"/>
<keyword evidence="6" id="KW-1185">Reference proteome</keyword>
<dbReference type="PROSITE" id="PS50995">
    <property type="entry name" value="HTH_MARR_2"/>
    <property type="match status" value="1"/>
</dbReference>
<reference evidence="5 6" key="1">
    <citation type="submission" date="2016-10" db="EMBL/GenBank/DDBJ databases">
        <authorList>
            <person name="de Groot N.N."/>
        </authorList>
    </citation>
    <scope>NUCLEOTIDE SEQUENCE [LARGE SCALE GENOMIC DNA]</scope>
    <source>
        <strain evidence="5 6">CGMCC 1.3702</strain>
    </source>
</reference>
<dbReference type="PANTHER" id="PTHR42756">
    <property type="entry name" value="TRANSCRIPTIONAL REGULATOR, MARR"/>
    <property type="match status" value="1"/>
</dbReference>
<dbReference type="Proteomes" id="UP000198642">
    <property type="component" value="Unassembled WGS sequence"/>
</dbReference>
<keyword evidence="2 5" id="KW-0238">DNA-binding</keyword>
<evidence type="ECO:0000256" key="1">
    <source>
        <dbReference type="ARBA" id="ARBA00023015"/>
    </source>
</evidence>
<sequence length="146" mass="17312">MDNNKENIKKIRRFNRFYLRMMGLFSQYDDQSTYSATEAMILFEIHATEKCTASYLADYFLLDKGYISRLLKRLFKEGMIEKLPSKEDRRIQYLNMTEKGERDLHELTKHANANVENMIAGISEKEIDLLVQAMRQIEMILKQNES</sequence>
<dbReference type="InterPro" id="IPR036388">
    <property type="entry name" value="WH-like_DNA-bd_sf"/>
</dbReference>
<feature type="domain" description="HTH marR-type" evidence="4">
    <location>
        <begin position="1"/>
        <end position="139"/>
    </location>
</feature>
<keyword evidence="1" id="KW-0805">Transcription regulation</keyword>
<keyword evidence="3" id="KW-0804">Transcription</keyword>
<dbReference type="Pfam" id="PF01047">
    <property type="entry name" value="MarR"/>
    <property type="match status" value="1"/>
</dbReference>
<protein>
    <submittedName>
        <fullName evidence="5">DNA-binding transcriptional regulator, MarR family</fullName>
    </submittedName>
</protein>
<dbReference type="InterPro" id="IPR000835">
    <property type="entry name" value="HTH_MarR-typ"/>
</dbReference>
<dbReference type="AlphaFoldDB" id="A0A1I0XMZ7"/>
<dbReference type="Gene3D" id="1.10.10.10">
    <property type="entry name" value="Winged helix-like DNA-binding domain superfamily/Winged helix DNA-binding domain"/>
    <property type="match status" value="1"/>
</dbReference>
<proteinExistence type="predicted"/>
<name>A0A1I0XMZ7_9BACI</name>
<dbReference type="SUPFAM" id="SSF46785">
    <property type="entry name" value="Winged helix' DNA-binding domain"/>
    <property type="match status" value="1"/>
</dbReference>
<dbReference type="EMBL" id="FOJW01000005">
    <property type="protein sequence ID" value="SFB01670.1"/>
    <property type="molecule type" value="Genomic_DNA"/>
</dbReference>
<evidence type="ECO:0000259" key="4">
    <source>
        <dbReference type="PROSITE" id="PS50995"/>
    </source>
</evidence>
<dbReference type="PRINTS" id="PR00598">
    <property type="entry name" value="HTHMARR"/>
</dbReference>